<dbReference type="SUPFAM" id="SSF51735">
    <property type="entry name" value="NAD(P)-binding Rossmann-fold domains"/>
    <property type="match status" value="1"/>
</dbReference>
<dbReference type="EC" id="1.1.1.95" evidence="9"/>
<dbReference type="InterPro" id="IPR006140">
    <property type="entry name" value="D-isomer_DH_NAD-bd"/>
</dbReference>
<evidence type="ECO:0000259" key="10">
    <source>
        <dbReference type="PROSITE" id="PS51671"/>
    </source>
</evidence>
<dbReference type="InterPro" id="IPR006139">
    <property type="entry name" value="D-isomer_2_OHA_DH_cat_dom"/>
</dbReference>
<dbReference type="PROSITE" id="PS00670">
    <property type="entry name" value="D_2_HYDROXYACID_DH_2"/>
    <property type="match status" value="1"/>
</dbReference>
<keyword evidence="9" id="KW-0028">Amino-acid biosynthesis</keyword>
<keyword evidence="9" id="KW-0718">Serine biosynthesis</keyword>
<dbReference type="Pfam" id="PF00389">
    <property type="entry name" value="2-Hacid_dh"/>
    <property type="match status" value="1"/>
</dbReference>
<evidence type="ECO:0000256" key="3">
    <source>
        <dbReference type="ARBA" id="ARBA00005854"/>
    </source>
</evidence>
<dbReference type="FunFam" id="3.30.1330.90:FF:000003">
    <property type="entry name" value="D-3-phosphoglycerate dehydrogenase"/>
    <property type="match status" value="1"/>
</dbReference>
<dbReference type="InterPro" id="IPR029752">
    <property type="entry name" value="D-isomer_DH_CS1"/>
</dbReference>
<dbReference type="InterPro" id="IPR002912">
    <property type="entry name" value="ACT_dom"/>
</dbReference>
<dbReference type="InterPro" id="IPR006236">
    <property type="entry name" value="PGDH"/>
</dbReference>
<dbReference type="InterPro" id="IPR029753">
    <property type="entry name" value="D-isomer_DH_CS"/>
</dbReference>
<evidence type="ECO:0000256" key="6">
    <source>
        <dbReference type="ARBA" id="ARBA00023027"/>
    </source>
</evidence>
<sequence>MKVLVTEKIADKGIEALKNSGMEVDVDFQLCVERERLLDVIKNYDAIVVRSVTKVNEEFYQHATNLKVVGRAGNGVDNIEMEGATKRGIIVVNTPEANTVSAAEHSIGLLIASCRNIPQANGFIKNRNWDRSGFKGVELQGKTLGIVGLGRIGSLVATRMQSFGMKVVAYDPYITEERFKKFGVEKKEKLEDLVKESDFISIHTPKTEETFGMIGEKEFKLAKKGVRVVNCARGGIICEDALVKAMKEGIVASAGIDVLVDEPNTTSPLLDIDNVIITPHLGADTVEAQDNVGVTIAHEVVSALKGEMVPNAVNLPTLHHHELESLQSYLELGEVLGKLYHQLERDAIQKIEVIYSGAVAEMETSVITLAILKGVFEPILKERVNYVNASLIAKNRGISVVESKETVNGNYMNKIRVNIVTKDKTFTVAGTIFAKKDARIVEVNGFEFDVIPMPYMLVANNHDKPGMIGQMGTLLGASKVNIATMQVSRNFKAKEAMMFLTVDSEVAKETLNLIGNIDGIIKINFVKL</sequence>
<evidence type="ECO:0000256" key="4">
    <source>
        <dbReference type="ARBA" id="ARBA00021582"/>
    </source>
</evidence>
<dbReference type="AlphaFoldDB" id="A0A1I0BP46"/>
<dbReference type="Pfam" id="PF02826">
    <property type="entry name" value="2-Hacid_dh_C"/>
    <property type="match status" value="1"/>
</dbReference>
<dbReference type="SUPFAM" id="SSF52283">
    <property type="entry name" value="Formate/glycerate dehydrogenase catalytic domain-like"/>
    <property type="match status" value="1"/>
</dbReference>
<dbReference type="Pfam" id="PF19304">
    <property type="entry name" value="PGDH_inter"/>
    <property type="match status" value="1"/>
</dbReference>
<evidence type="ECO:0000256" key="8">
    <source>
        <dbReference type="ARBA" id="ARBA00048731"/>
    </source>
</evidence>
<dbReference type="RefSeq" id="WP_090441239.1">
    <property type="nucleotide sequence ID" value="NZ_FOHU01000004.1"/>
</dbReference>
<dbReference type="InterPro" id="IPR045626">
    <property type="entry name" value="PGDH_ASB_dom"/>
</dbReference>
<dbReference type="InterPro" id="IPR045865">
    <property type="entry name" value="ACT-like_dom_sf"/>
</dbReference>
<dbReference type="CDD" id="cd12173">
    <property type="entry name" value="PGDH_4"/>
    <property type="match status" value="1"/>
</dbReference>
<dbReference type="CDD" id="cd04902">
    <property type="entry name" value="ACT_3PGDH-xct"/>
    <property type="match status" value="1"/>
</dbReference>
<keyword evidence="5 9" id="KW-0560">Oxidoreductase</keyword>
<dbReference type="FunFam" id="3.30.70.260:FF:000008">
    <property type="entry name" value="D-3-phosphoglycerate dehydrogenase, chloroplastic"/>
    <property type="match status" value="1"/>
</dbReference>
<dbReference type="SUPFAM" id="SSF143548">
    <property type="entry name" value="Serine metabolism enzymes domain"/>
    <property type="match status" value="1"/>
</dbReference>
<evidence type="ECO:0000256" key="5">
    <source>
        <dbReference type="ARBA" id="ARBA00023002"/>
    </source>
</evidence>
<dbReference type="SUPFAM" id="SSF55021">
    <property type="entry name" value="ACT-like"/>
    <property type="match status" value="1"/>
</dbReference>
<dbReference type="Proteomes" id="UP000199568">
    <property type="component" value="Unassembled WGS sequence"/>
</dbReference>
<dbReference type="Gene3D" id="3.30.70.260">
    <property type="match status" value="1"/>
</dbReference>
<dbReference type="EMBL" id="FOHU01000004">
    <property type="protein sequence ID" value="SET08769.1"/>
    <property type="molecule type" value="Genomic_DNA"/>
</dbReference>
<evidence type="ECO:0000256" key="9">
    <source>
        <dbReference type="RuleBase" id="RU363003"/>
    </source>
</evidence>
<gene>
    <name evidence="11" type="ORF">SAMN05660297_01359</name>
</gene>
<dbReference type="Pfam" id="PF01842">
    <property type="entry name" value="ACT"/>
    <property type="match status" value="1"/>
</dbReference>
<dbReference type="NCBIfam" id="TIGR01327">
    <property type="entry name" value="PGDH"/>
    <property type="match status" value="1"/>
</dbReference>
<accession>A0A1I0BP46</accession>
<organism evidence="11 12">
    <name type="scientific">Natronincola peptidivorans</name>
    <dbReference type="NCBI Taxonomy" id="426128"/>
    <lineage>
        <taxon>Bacteria</taxon>
        <taxon>Bacillati</taxon>
        <taxon>Bacillota</taxon>
        <taxon>Clostridia</taxon>
        <taxon>Peptostreptococcales</taxon>
        <taxon>Natronincolaceae</taxon>
        <taxon>Natronincola</taxon>
    </lineage>
</organism>
<protein>
    <recommendedName>
        <fullName evidence="4 9">D-3-phosphoglycerate dehydrogenase</fullName>
        <ecNumber evidence="9">1.1.1.95</ecNumber>
    </recommendedName>
</protein>
<proteinExistence type="inferred from homology"/>
<comment type="similarity">
    <text evidence="3 9">Belongs to the D-isomer specific 2-hydroxyacid dehydrogenase family.</text>
</comment>
<dbReference type="PROSITE" id="PS00065">
    <property type="entry name" value="D_2_HYDROXYACID_DH_1"/>
    <property type="match status" value="1"/>
</dbReference>
<dbReference type="GO" id="GO:0051287">
    <property type="term" value="F:NAD binding"/>
    <property type="evidence" value="ECO:0007669"/>
    <property type="project" value="UniProtKB-UniRule"/>
</dbReference>
<comment type="function">
    <text evidence="1">Catalyzes the reversible oxidation of 3-phospho-D-glycerate to 3-phosphonooxypyruvate, the first step of the phosphorylated L-serine biosynthesis pathway. Also catalyzes the reversible oxidation of 2-hydroxyglutarate to 2-oxoglutarate.</text>
</comment>
<dbReference type="OrthoDB" id="9805416at2"/>
<reference evidence="11 12" key="1">
    <citation type="submission" date="2016-10" db="EMBL/GenBank/DDBJ databases">
        <authorList>
            <person name="de Groot N.N."/>
        </authorList>
    </citation>
    <scope>NUCLEOTIDE SEQUENCE [LARGE SCALE GENOMIC DNA]</scope>
    <source>
        <strain evidence="11 12">DSM 18979</strain>
    </source>
</reference>
<dbReference type="GO" id="GO:0006564">
    <property type="term" value="P:L-serine biosynthetic process"/>
    <property type="evidence" value="ECO:0007669"/>
    <property type="project" value="UniProtKB-UniRule"/>
</dbReference>
<dbReference type="STRING" id="426128.SAMN05660297_01359"/>
<evidence type="ECO:0000313" key="12">
    <source>
        <dbReference type="Proteomes" id="UP000199568"/>
    </source>
</evidence>
<dbReference type="GO" id="GO:0004617">
    <property type="term" value="F:phosphoglycerate dehydrogenase activity"/>
    <property type="evidence" value="ECO:0007669"/>
    <property type="project" value="UniProtKB-UniRule"/>
</dbReference>
<evidence type="ECO:0000256" key="2">
    <source>
        <dbReference type="ARBA" id="ARBA00005216"/>
    </source>
</evidence>
<evidence type="ECO:0000256" key="1">
    <source>
        <dbReference type="ARBA" id="ARBA00003800"/>
    </source>
</evidence>
<dbReference type="Gene3D" id="3.30.1330.90">
    <property type="entry name" value="D-3-phosphoglycerate dehydrogenase, domain 3"/>
    <property type="match status" value="1"/>
</dbReference>
<dbReference type="PANTHER" id="PTHR42938">
    <property type="entry name" value="FORMATE DEHYDROGENASE 1"/>
    <property type="match status" value="1"/>
</dbReference>
<feature type="domain" description="ACT" evidence="10">
    <location>
        <begin position="456"/>
        <end position="528"/>
    </location>
</feature>
<comment type="catalytic activity">
    <reaction evidence="8 9">
        <text>(2R)-3-phosphoglycerate + NAD(+) = 3-phosphooxypyruvate + NADH + H(+)</text>
        <dbReference type="Rhea" id="RHEA:12641"/>
        <dbReference type="ChEBI" id="CHEBI:15378"/>
        <dbReference type="ChEBI" id="CHEBI:18110"/>
        <dbReference type="ChEBI" id="CHEBI:57540"/>
        <dbReference type="ChEBI" id="CHEBI:57945"/>
        <dbReference type="ChEBI" id="CHEBI:58272"/>
        <dbReference type="EC" id="1.1.1.95"/>
    </reaction>
</comment>
<evidence type="ECO:0000313" key="11">
    <source>
        <dbReference type="EMBL" id="SET08769.1"/>
    </source>
</evidence>
<dbReference type="PROSITE" id="PS51671">
    <property type="entry name" value="ACT"/>
    <property type="match status" value="1"/>
</dbReference>
<dbReference type="UniPathway" id="UPA00135">
    <property type="reaction ID" value="UER00196"/>
</dbReference>
<evidence type="ECO:0000256" key="7">
    <source>
        <dbReference type="ARBA" id="ARBA00048126"/>
    </source>
</evidence>
<dbReference type="InterPro" id="IPR029009">
    <property type="entry name" value="ASB_dom_sf"/>
</dbReference>
<dbReference type="PANTHER" id="PTHR42938:SF47">
    <property type="entry name" value="HYDROXYPYRUVATE REDUCTASE"/>
    <property type="match status" value="1"/>
</dbReference>
<comment type="catalytic activity">
    <reaction evidence="7">
        <text>(R)-2-hydroxyglutarate + NAD(+) = 2-oxoglutarate + NADH + H(+)</text>
        <dbReference type="Rhea" id="RHEA:49612"/>
        <dbReference type="ChEBI" id="CHEBI:15378"/>
        <dbReference type="ChEBI" id="CHEBI:15801"/>
        <dbReference type="ChEBI" id="CHEBI:16810"/>
        <dbReference type="ChEBI" id="CHEBI:57540"/>
        <dbReference type="ChEBI" id="CHEBI:57945"/>
        <dbReference type="EC" id="1.1.1.399"/>
    </reaction>
</comment>
<keyword evidence="6 9" id="KW-0520">NAD</keyword>
<dbReference type="Gene3D" id="3.40.50.720">
    <property type="entry name" value="NAD(P)-binding Rossmann-like Domain"/>
    <property type="match status" value="2"/>
</dbReference>
<dbReference type="InterPro" id="IPR036291">
    <property type="entry name" value="NAD(P)-bd_dom_sf"/>
</dbReference>
<comment type="pathway">
    <text evidence="2 9">Amino-acid biosynthesis; L-serine biosynthesis; L-serine from 3-phospho-D-glycerate: step 1/3.</text>
</comment>
<dbReference type="FunFam" id="3.40.50.720:FF:000021">
    <property type="entry name" value="D-3-phosphoglycerate dehydrogenase"/>
    <property type="match status" value="1"/>
</dbReference>
<keyword evidence="12" id="KW-1185">Reference proteome</keyword>
<name>A0A1I0BP46_9FIRM</name>